<keyword evidence="4" id="KW-0614">Plasmid</keyword>
<reference evidence="4" key="1">
    <citation type="journal article" date="2017" name="Res. Microbiol.">
        <title>Comparative genomics of extrachromosomal elements in Bacillus thuringiensis subsp. israelensis.</title>
        <authorList>
            <person name="Bolotin A."/>
            <person name="Gillis A."/>
            <person name="Sanchis V."/>
            <person name="Nielsen-LeRoux C."/>
            <person name="Mahillon J."/>
            <person name="Lereclus D."/>
            <person name="Sorokin A."/>
        </authorList>
    </citation>
    <scope>NUCLEOTIDE SEQUENCE</scope>
    <source>
        <strain evidence="4">AM65-52</strain>
        <plasmid evidence="4">pAM65-52-1-360K</plasmid>
    </source>
</reference>
<dbReference type="GO" id="GO:0005524">
    <property type="term" value="F:ATP binding"/>
    <property type="evidence" value="ECO:0007669"/>
    <property type="project" value="UniProtKB-KW"/>
</dbReference>
<dbReference type="SMART" id="SM00382">
    <property type="entry name" value="AAA"/>
    <property type="match status" value="1"/>
</dbReference>
<keyword evidence="2 4" id="KW-0067">ATP-binding</keyword>
<dbReference type="EMBL" id="CAAKHA010000028">
    <property type="protein sequence ID" value="VIJ07807.1"/>
    <property type="molecule type" value="Genomic_DNA"/>
</dbReference>
<dbReference type="InterPro" id="IPR017871">
    <property type="entry name" value="ABC_transporter-like_CS"/>
</dbReference>
<dbReference type="Pfam" id="PF00005">
    <property type="entry name" value="ABC_tran"/>
    <property type="match status" value="1"/>
</dbReference>
<dbReference type="PANTHER" id="PTHR43582:SF2">
    <property type="entry name" value="LINEARMYCIN RESISTANCE ATP-BINDING PROTEIN LNRL"/>
    <property type="match status" value="1"/>
</dbReference>
<accession>A0A1L2Z0L3</accession>
<dbReference type="Proteomes" id="UP000508034">
    <property type="component" value="Unassembled WGS sequence"/>
</dbReference>
<evidence type="ECO:0000313" key="4">
    <source>
        <dbReference type="EMBL" id="APF32613.1"/>
    </source>
</evidence>
<keyword evidence="1" id="KW-0547">Nucleotide-binding</keyword>
<dbReference type="InterPro" id="IPR027417">
    <property type="entry name" value="P-loop_NTPase"/>
</dbReference>
<evidence type="ECO:0000259" key="3">
    <source>
        <dbReference type="PROSITE" id="PS50893"/>
    </source>
</evidence>
<feature type="domain" description="ABC transporter" evidence="3">
    <location>
        <begin position="8"/>
        <end position="239"/>
    </location>
</feature>
<dbReference type="InterPro" id="IPR003439">
    <property type="entry name" value="ABC_transporter-like_ATP-bd"/>
</dbReference>
<reference evidence="5 6" key="2">
    <citation type="submission" date="2019-04" db="EMBL/GenBank/DDBJ databases">
        <authorList>
            <person name="Patino-Navarrete R."/>
            <person name="Patino Navarrete R."/>
        </authorList>
    </citation>
    <scope>NUCLEOTIDE SEQUENCE [LARGE SCALE GENOMIC DNA]</scope>
    <source>
        <strain evidence="5">Bacillus thuringiensis strain AR23</strain>
    </source>
</reference>
<dbReference type="EMBL" id="CP013276">
    <property type="protein sequence ID" value="APF32613.1"/>
    <property type="molecule type" value="Genomic_DNA"/>
</dbReference>
<dbReference type="PROSITE" id="PS00211">
    <property type="entry name" value="ABC_TRANSPORTER_1"/>
    <property type="match status" value="1"/>
</dbReference>
<protein>
    <submittedName>
        <fullName evidence="4">ABC transporter ATP-binding protein</fullName>
    </submittedName>
    <submittedName>
        <fullName evidence="5">Doxorubicin resistance ATP-binding protein DrrA</fullName>
    </submittedName>
</protein>
<name>A0A1L2Z0L3_BACTI</name>
<evidence type="ECO:0000313" key="5">
    <source>
        <dbReference type="EMBL" id="VIJ07807.1"/>
    </source>
</evidence>
<evidence type="ECO:0000256" key="2">
    <source>
        <dbReference type="ARBA" id="ARBA00022840"/>
    </source>
</evidence>
<gene>
    <name evidence="5" type="primary">drrA_3</name>
    <name evidence="4" type="ORF">ATN07_29355</name>
    <name evidence="5" type="ORF">BTAR23_AR23_05906</name>
</gene>
<sequence>MTDINTMISIRNIKKSYGDYTVIKNLSIDIRKGEIIGLLGPNGAGKTTLISILSTLTLPDEGYGTVCNYDLYTERNKIKKNVSVVPQDLALYPTLTAYDNLSFYADLYGLKGNRKKSRIKEALQFAQLEDWAHKRIDTFSGGMKRRINLVIGLLNKPKVIFLDEPTVGIDPQSRNHIFNCIRHLVEELEITVIYTTHHMEEAEMLCHRVAIYDKGEILDIDTPKNLITKYGENYLEIAISNIPEEFIHKTKMIADVKSCTLVDKKVIIQCVDSFNVTREVMKLIQKYNLKIELFNVKNSNLENVFLHLTGKNLRS</sequence>
<dbReference type="Gene3D" id="3.40.50.300">
    <property type="entry name" value="P-loop containing nucleotide triphosphate hydrolases"/>
    <property type="match status" value="1"/>
</dbReference>
<evidence type="ECO:0000313" key="6">
    <source>
        <dbReference type="Proteomes" id="UP000508034"/>
    </source>
</evidence>
<proteinExistence type="predicted"/>
<dbReference type="AlphaFoldDB" id="A0A1L2Z0L3"/>
<dbReference type="RefSeq" id="WP_000129817.1">
    <property type="nucleotide sequence ID" value="NZ_CAAKHA010000028.1"/>
</dbReference>
<evidence type="ECO:0000256" key="1">
    <source>
        <dbReference type="ARBA" id="ARBA00022741"/>
    </source>
</evidence>
<geneLocation type="plasmid" evidence="4">
    <name>pAM65-52-1-360K</name>
</geneLocation>
<dbReference type="PANTHER" id="PTHR43582">
    <property type="entry name" value="LINEARMYCIN RESISTANCE ATP-BINDING PROTEIN LNRL"/>
    <property type="match status" value="1"/>
</dbReference>
<dbReference type="GO" id="GO:0016887">
    <property type="term" value="F:ATP hydrolysis activity"/>
    <property type="evidence" value="ECO:0007669"/>
    <property type="project" value="InterPro"/>
</dbReference>
<dbReference type="PROSITE" id="PS50893">
    <property type="entry name" value="ABC_TRANSPORTER_2"/>
    <property type="match status" value="1"/>
</dbReference>
<dbReference type="InterPro" id="IPR003593">
    <property type="entry name" value="AAA+_ATPase"/>
</dbReference>
<dbReference type="SUPFAM" id="SSF52540">
    <property type="entry name" value="P-loop containing nucleoside triphosphate hydrolases"/>
    <property type="match status" value="1"/>
</dbReference>
<organism evidence="4">
    <name type="scientific">Bacillus thuringiensis subsp. israelensis</name>
    <dbReference type="NCBI Taxonomy" id="1430"/>
    <lineage>
        <taxon>Bacteria</taxon>
        <taxon>Bacillati</taxon>
        <taxon>Bacillota</taxon>
        <taxon>Bacilli</taxon>
        <taxon>Bacillales</taxon>
        <taxon>Bacillaceae</taxon>
        <taxon>Bacillus</taxon>
        <taxon>Bacillus cereus group</taxon>
    </lineage>
</organism>